<keyword evidence="2" id="KW-0238">DNA-binding</keyword>
<evidence type="ECO:0000313" key="7">
    <source>
        <dbReference type="Proteomes" id="UP000886787"/>
    </source>
</evidence>
<protein>
    <submittedName>
        <fullName evidence="6">Crp/Fnr family transcriptional regulator</fullName>
    </submittedName>
</protein>
<dbReference type="InterPro" id="IPR014710">
    <property type="entry name" value="RmlC-like_jellyroll"/>
</dbReference>
<evidence type="ECO:0000313" key="6">
    <source>
        <dbReference type="EMBL" id="HIQ80332.1"/>
    </source>
</evidence>
<evidence type="ECO:0000259" key="5">
    <source>
        <dbReference type="PROSITE" id="PS51063"/>
    </source>
</evidence>
<dbReference type="GO" id="GO:0006355">
    <property type="term" value="P:regulation of DNA-templated transcription"/>
    <property type="evidence" value="ECO:0007669"/>
    <property type="project" value="InterPro"/>
</dbReference>
<dbReference type="CDD" id="cd00038">
    <property type="entry name" value="CAP_ED"/>
    <property type="match status" value="1"/>
</dbReference>
<dbReference type="GO" id="GO:0003677">
    <property type="term" value="F:DNA binding"/>
    <property type="evidence" value="ECO:0007669"/>
    <property type="project" value="UniProtKB-KW"/>
</dbReference>
<proteinExistence type="predicted"/>
<dbReference type="AlphaFoldDB" id="A0A9D1CTX5"/>
<comment type="caution">
    <text evidence="6">The sequence shown here is derived from an EMBL/GenBank/DDBJ whole genome shotgun (WGS) entry which is preliminary data.</text>
</comment>
<feature type="domain" description="Cyclic nucleotide-binding" evidence="4">
    <location>
        <begin position="13"/>
        <end position="85"/>
    </location>
</feature>
<gene>
    <name evidence="6" type="ORF">IAD32_03500</name>
</gene>
<keyword evidence="1" id="KW-0805">Transcription regulation</keyword>
<dbReference type="SUPFAM" id="SSF46785">
    <property type="entry name" value="Winged helix' DNA-binding domain"/>
    <property type="match status" value="1"/>
</dbReference>
<dbReference type="SMART" id="SM00100">
    <property type="entry name" value="cNMP"/>
    <property type="match status" value="1"/>
</dbReference>
<organism evidence="6 7">
    <name type="scientific">Candidatus Scatavimonas merdigallinarum</name>
    <dbReference type="NCBI Taxonomy" id="2840914"/>
    <lineage>
        <taxon>Bacteria</taxon>
        <taxon>Bacillati</taxon>
        <taxon>Bacillota</taxon>
        <taxon>Clostridia</taxon>
        <taxon>Eubacteriales</taxon>
        <taxon>Oscillospiraceae</taxon>
        <taxon>Oscillospiraceae incertae sedis</taxon>
        <taxon>Candidatus Scatavimonas</taxon>
    </lineage>
</organism>
<dbReference type="Proteomes" id="UP000886787">
    <property type="component" value="Unassembled WGS sequence"/>
</dbReference>
<accession>A0A9D1CTX5</accession>
<name>A0A9D1CTX5_9FIRM</name>
<evidence type="ECO:0000256" key="1">
    <source>
        <dbReference type="ARBA" id="ARBA00023015"/>
    </source>
</evidence>
<dbReference type="EMBL" id="DVFW01000020">
    <property type="protein sequence ID" value="HIQ80332.1"/>
    <property type="molecule type" value="Genomic_DNA"/>
</dbReference>
<dbReference type="PROSITE" id="PS50042">
    <property type="entry name" value="CNMP_BINDING_3"/>
    <property type="match status" value="1"/>
</dbReference>
<dbReference type="SUPFAM" id="SSF51206">
    <property type="entry name" value="cAMP-binding domain-like"/>
    <property type="match status" value="1"/>
</dbReference>
<evidence type="ECO:0000256" key="3">
    <source>
        <dbReference type="ARBA" id="ARBA00023163"/>
    </source>
</evidence>
<dbReference type="Pfam" id="PF00027">
    <property type="entry name" value="cNMP_binding"/>
    <property type="match status" value="1"/>
</dbReference>
<dbReference type="InterPro" id="IPR036390">
    <property type="entry name" value="WH_DNA-bd_sf"/>
</dbReference>
<dbReference type="InterPro" id="IPR018490">
    <property type="entry name" value="cNMP-bd_dom_sf"/>
</dbReference>
<dbReference type="InterPro" id="IPR000595">
    <property type="entry name" value="cNMP-bd_dom"/>
</dbReference>
<evidence type="ECO:0000256" key="2">
    <source>
        <dbReference type="ARBA" id="ARBA00023125"/>
    </source>
</evidence>
<dbReference type="PROSITE" id="PS51063">
    <property type="entry name" value="HTH_CRP_2"/>
    <property type="match status" value="1"/>
</dbReference>
<reference evidence="6" key="1">
    <citation type="submission" date="2020-10" db="EMBL/GenBank/DDBJ databases">
        <authorList>
            <person name="Gilroy R."/>
        </authorList>
    </citation>
    <scope>NUCLEOTIDE SEQUENCE</scope>
    <source>
        <strain evidence="6">ChiSjej1B19-3389</strain>
    </source>
</reference>
<sequence>MKKFFPILKKSLLFSGLDALQIQAMLDCMNGKTVRYEKNAYIFRAGASTETAGLLLDGSACIFQEDFWGNRNIMAKIAPGQIFAEAFACTRSVLNVSVVADTPSAVLFMHIENMIAACAGDSLLHSRVVYNLLSAFAQRNLYLNEKLTHMAQRTTREKLLSYLSAESARQNAAAFTIPYNRQQLADYLSVDRSAMSNALCKLRDQGVLRFKGKHFILCEKFQETCRT</sequence>
<feature type="domain" description="HTH crp-type" evidence="5">
    <location>
        <begin position="153"/>
        <end position="222"/>
    </location>
</feature>
<dbReference type="Gene3D" id="2.60.120.10">
    <property type="entry name" value="Jelly Rolls"/>
    <property type="match status" value="1"/>
</dbReference>
<evidence type="ECO:0000259" key="4">
    <source>
        <dbReference type="PROSITE" id="PS50042"/>
    </source>
</evidence>
<dbReference type="Pfam" id="PF13545">
    <property type="entry name" value="HTH_Crp_2"/>
    <property type="match status" value="1"/>
</dbReference>
<reference evidence="6" key="2">
    <citation type="journal article" date="2021" name="PeerJ">
        <title>Extensive microbial diversity within the chicken gut microbiome revealed by metagenomics and culture.</title>
        <authorList>
            <person name="Gilroy R."/>
            <person name="Ravi A."/>
            <person name="Getino M."/>
            <person name="Pursley I."/>
            <person name="Horton D.L."/>
            <person name="Alikhan N.F."/>
            <person name="Baker D."/>
            <person name="Gharbi K."/>
            <person name="Hall N."/>
            <person name="Watson M."/>
            <person name="Adriaenssens E.M."/>
            <person name="Foster-Nyarko E."/>
            <person name="Jarju S."/>
            <person name="Secka A."/>
            <person name="Antonio M."/>
            <person name="Oren A."/>
            <person name="Chaudhuri R.R."/>
            <person name="La Ragione R."/>
            <person name="Hildebrand F."/>
            <person name="Pallen M.J."/>
        </authorList>
    </citation>
    <scope>NUCLEOTIDE SEQUENCE</scope>
    <source>
        <strain evidence="6">ChiSjej1B19-3389</strain>
    </source>
</reference>
<dbReference type="InterPro" id="IPR012318">
    <property type="entry name" value="HTH_CRP"/>
</dbReference>
<keyword evidence="3" id="KW-0804">Transcription</keyword>